<dbReference type="EMBL" id="KV429090">
    <property type="protein sequence ID" value="KZT66367.1"/>
    <property type="molecule type" value="Genomic_DNA"/>
</dbReference>
<gene>
    <name evidence="1" type="ORF">DAEQUDRAFT_730342</name>
</gene>
<keyword evidence="2" id="KW-1185">Reference proteome</keyword>
<name>A0A165N0T4_9APHY</name>
<dbReference type="Proteomes" id="UP000076727">
    <property type="component" value="Unassembled WGS sequence"/>
</dbReference>
<evidence type="ECO:0000313" key="2">
    <source>
        <dbReference type="Proteomes" id="UP000076727"/>
    </source>
</evidence>
<sequence>MHLHPHVFSCSHRLNHRSKVAFSSGVLTSDYALSIVGGAATAHPRVMGPSPSACRAG</sequence>
<proteinExistence type="predicted"/>
<dbReference type="AlphaFoldDB" id="A0A165N0T4"/>
<protein>
    <submittedName>
        <fullName evidence="1">Uncharacterized protein</fullName>
    </submittedName>
</protein>
<accession>A0A165N0T4</accession>
<organism evidence="1 2">
    <name type="scientific">Daedalea quercina L-15889</name>
    <dbReference type="NCBI Taxonomy" id="1314783"/>
    <lineage>
        <taxon>Eukaryota</taxon>
        <taxon>Fungi</taxon>
        <taxon>Dikarya</taxon>
        <taxon>Basidiomycota</taxon>
        <taxon>Agaricomycotina</taxon>
        <taxon>Agaricomycetes</taxon>
        <taxon>Polyporales</taxon>
        <taxon>Fomitopsis</taxon>
    </lineage>
</organism>
<reference evidence="1 2" key="1">
    <citation type="journal article" date="2016" name="Mol. Biol. Evol.">
        <title>Comparative Genomics of Early-Diverging Mushroom-Forming Fungi Provides Insights into the Origins of Lignocellulose Decay Capabilities.</title>
        <authorList>
            <person name="Nagy L.G."/>
            <person name="Riley R."/>
            <person name="Tritt A."/>
            <person name="Adam C."/>
            <person name="Daum C."/>
            <person name="Floudas D."/>
            <person name="Sun H."/>
            <person name="Yadav J.S."/>
            <person name="Pangilinan J."/>
            <person name="Larsson K.H."/>
            <person name="Matsuura K."/>
            <person name="Barry K."/>
            <person name="Labutti K."/>
            <person name="Kuo R."/>
            <person name="Ohm R.A."/>
            <person name="Bhattacharya S.S."/>
            <person name="Shirouzu T."/>
            <person name="Yoshinaga Y."/>
            <person name="Martin F.M."/>
            <person name="Grigoriev I.V."/>
            <person name="Hibbett D.S."/>
        </authorList>
    </citation>
    <scope>NUCLEOTIDE SEQUENCE [LARGE SCALE GENOMIC DNA]</scope>
    <source>
        <strain evidence="1 2">L-15889</strain>
    </source>
</reference>
<evidence type="ECO:0000313" key="1">
    <source>
        <dbReference type="EMBL" id="KZT66367.1"/>
    </source>
</evidence>